<feature type="transmembrane region" description="Helical" evidence="5">
    <location>
        <begin position="83"/>
        <end position="107"/>
    </location>
</feature>
<evidence type="ECO:0000313" key="7">
    <source>
        <dbReference type="EMBL" id="NKY33208.1"/>
    </source>
</evidence>
<dbReference type="Proteomes" id="UP000565715">
    <property type="component" value="Unassembled WGS sequence"/>
</dbReference>
<comment type="subcellular location">
    <subcellularLocation>
        <location evidence="1">Endomembrane system</location>
        <topology evidence="1">Multi-pass membrane protein</topology>
    </subcellularLocation>
</comment>
<comment type="caution">
    <text evidence="7">The sequence shown here is derived from an EMBL/GenBank/DDBJ whole genome shotgun (WGS) entry which is preliminary data.</text>
</comment>
<proteinExistence type="predicted"/>
<gene>
    <name evidence="7" type="ORF">HGA13_09020</name>
</gene>
<reference evidence="7 8" key="1">
    <citation type="submission" date="2020-04" db="EMBL/GenBank/DDBJ databases">
        <title>MicrobeNet Type strains.</title>
        <authorList>
            <person name="Nicholson A.C."/>
        </authorList>
    </citation>
    <scope>NUCLEOTIDE SEQUENCE [LARGE SCALE GENOMIC DNA]</scope>
    <source>
        <strain evidence="7 8">DSM 45078</strain>
    </source>
</reference>
<feature type="domain" description="DUF202" evidence="6">
    <location>
        <begin position="9"/>
        <end position="71"/>
    </location>
</feature>
<dbReference type="EMBL" id="JAAXOO010000002">
    <property type="protein sequence ID" value="NKY33208.1"/>
    <property type="molecule type" value="Genomic_DNA"/>
</dbReference>
<evidence type="ECO:0000256" key="4">
    <source>
        <dbReference type="ARBA" id="ARBA00023136"/>
    </source>
</evidence>
<name>A0A846XB07_9NOCA</name>
<dbReference type="RefSeq" id="WP_068040272.1">
    <property type="nucleotide sequence ID" value="NZ_JAAXOO010000002.1"/>
</dbReference>
<feature type="transmembrane region" description="Helical" evidence="5">
    <location>
        <begin position="44"/>
        <end position="62"/>
    </location>
</feature>
<evidence type="ECO:0000259" key="6">
    <source>
        <dbReference type="Pfam" id="PF02656"/>
    </source>
</evidence>
<dbReference type="Pfam" id="PF02656">
    <property type="entry name" value="DUF202"/>
    <property type="match status" value="1"/>
</dbReference>
<keyword evidence="4 5" id="KW-0472">Membrane</keyword>
<keyword evidence="8" id="KW-1185">Reference proteome</keyword>
<dbReference type="GO" id="GO:0012505">
    <property type="term" value="C:endomembrane system"/>
    <property type="evidence" value="ECO:0007669"/>
    <property type="project" value="UniProtKB-SubCell"/>
</dbReference>
<evidence type="ECO:0000313" key="8">
    <source>
        <dbReference type="Proteomes" id="UP000565715"/>
    </source>
</evidence>
<protein>
    <submittedName>
        <fullName evidence="7">DUF202 domain-containing protein</fullName>
    </submittedName>
</protein>
<sequence>MSVSQHCPDPGLQPERTTLAWVRTAASLAGVALLFLRHGLESNAAHAVVGLAGLGFAVVVIARSARRHDRAVASFSAGRTVPLLRHGAALTGLTVAMALTTGITVIWGG</sequence>
<evidence type="ECO:0000256" key="3">
    <source>
        <dbReference type="ARBA" id="ARBA00022989"/>
    </source>
</evidence>
<accession>A0A846XB07</accession>
<evidence type="ECO:0000256" key="5">
    <source>
        <dbReference type="SAM" id="Phobius"/>
    </source>
</evidence>
<dbReference type="InterPro" id="IPR003807">
    <property type="entry name" value="DUF202"/>
</dbReference>
<organism evidence="7 8">
    <name type="scientific">Nocardia speluncae</name>
    <dbReference type="NCBI Taxonomy" id="419477"/>
    <lineage>
        <taxon>Bacteria</taxon>
        <taxon>Bacillati</taxon>
        <taxon>Actinomycetota</taxon>
        <taxon>Actinomycetes</taxon>
        <taxon>Mycobacteriales</taxon>
        <taxon>Nocardiaceae</taxon>
        <taxon>Nocardia</taxon>
    </lineage>
</organism>
<dbReference type="AlphaFoldDB" id="A0A846XB07"/>
<keyword evidence="2 5" id="KW-0812">Transmembrane</keyword>
<evidence type="ECO:0000256" key="2">
    <source>
        <dbReference type="ARBA" id="ARBA00022692"/>
    </source>
</evidence>
<evidence type="ECO:0000256" key="1">
    <source>
        <dbReference type="ARBA" id="ARBA00004127"/>
    </source>
</evidence>
<keyword evidence="3 5" id="KW-1133">Transmembrane helix</keyword>